<evidence type="ECO:0000313" key="3">
    <source>
        <dbReference type="Proteomes" id="UP000006281"/>
    </source>
</evidence>
<dbReference type="EMBL" id="HE804045">
    <property type="protein sequence ID" value="CCH30595.1"/>
    <property type="molecule type" value="Genomic_DNA"/>
</dbReference>
<accession>K0JSF9</accession>
<dbReference type="eggNOG" id="ENOG502ZGJN">
    <property type="taxonomic scope" value="Bacteria"/>
</dbReference>
<feature type="transmembrane region" description="Helical" evidence="1">
    <location>
        <begin position="73"/>
        <end position="96"/>
    </location>
</feature>
<keyword evidence="1" id="KW-1133">Transmembrane helix</keyword>
<dbReference type="STRING" id="1179773.BN6_32910"/>
<dbReference type="Proteomes" id="UP000006281">
    <property type="component" value="Chromosome"/>
</dbReference>
<evidence type="ECO:0000313" key="2">
    <source>
        <dbReference type="EMBL" id="CCH30595.1"/>
    </source>
</evidence>
<keyword evidence="1" id="KW-0812">Transmembrane</keyword>
<dbReference type="PATRIC" id="fig|1179773.3.peg.3295"/>
<keyword evidence="1" id="KW-0472">Membrane</keyword>
<dbReference type="AlphaFoldDB" id="K0JSF9"/>
<protein>
    <submittedName>
        <fullName evidence="2">Uncharacterized protein</fullName>
    </submittedName>
</protein>
<name>K0JSF9_SACES</name>
<keyword evidence="3" id="KW-1185">Reference proteome</keyword>
<dbReference type="OrthoDB" id="3628713at2"/>
<dbReference type="KEGG" id="sesp:BN6_32910"/>
<proteinExistence type="predicted"/>
<evidence type="ECO:0000256" key="1">
    <source>
        <dbReference type="SAM" id="Phobius"/>
    </source>
</evidence>
<organism evidence="2 3">
    <name type="scientific">Saccharothrix espanaensis (strain ATCC 51144 / DSM 44229 / JCM 9112 / NBRC 15066 / NRRL 15764)</name>
    <dbReference type="NCBI Taxonomy" id="1179773"/>
    <lineage>
        <taxon>Bacteria</taxon>
        <taxon>Bacillati</taxon>
        <taxon>Actinomycetota</taxon>
        <taxon>Actinomycetes</taxon>
        <taxon>Pseudonocardiales</taxon>
        <taxon>Pseudonocardiaceae</taxon>
        <taxon>Saccharothrix</taxon>
    </lineage>
</organism>
<sequence length="128" mass="12873">MGLVRTWFRAAVLGGAPSTVHALLTGRDALAATRAAGTLLGAPGVVRGVLAHVGVSAVWTCALAAVDRRRPLGAAGGAVAGAAIAWLDLVVLGRLFPAVRALPRGPQWADHVVFGALVGASLRASRLA</sequence>
<reference evidence="2 3" key="1">
    <citation type="journal article" date="2012" name="BMC Genomics">
        <title>Complete genome sequence of Saccharothrix espanaensis DSM 44229T and comparison to the other completely sequenced Pseudonocardiaceae.</title>
        <authorList>
            <person name="Strobel T."/>
            <person name="Al-Dilaimi A."/>
            <person name="Blom J."/>
            <person name="Gessner A."/>
            <person name="Kalinowski J."/>
            <person name="Luzhetska M."/>
            <person name="Puhler A."/>
            <person name="Szczepanowski R."/>
            <person name="Bechthold A."/>
            <person name="Ruckert C."/>
        </authorList>
    </citation>
    <scope>NUCLEOTIDE SEQUENCE [LARGE SCALE GENOMIC DNA]</scope>
    <source>
        <strain evidence="3">ATCC 51144 / DSM 44229 / JCM 9112 / NBRC 15066 / NRRL 15764</strain>
    </source>
</reference>
<gene>
    <name evidence="2" type="ordered locus">BN6_32910</name>
</gene>
<dbReference type="RefSeq" id="WP_015100707.1">
    <property type="nucleotide sequence ID" value="NC_019673.1"/>
</dbReference>
<feature type="transmembrane region" description="Helical" evidence="1">
    <location>
        <begin position="46"/>
        <end position="66"/>
    </location>
</feature>
<dbReference type="HOGENOM" id="CLU_1957972_0_0_11"/>
<dbReference type="BioCyc" id="SESP1179773:BN6_RS16015-MONOMER"/>